<dbReference type="PIRSF" id="PIRSF002741">
    <property type="entry name" value="MppA"/>
    <property type="match status" value="1"/>
</dbReference>
<dbReference type="GO" id="GO:0015833">
    <property type="term" value="P:peptide transport"/>
    <property type="evidence" value="ECO:0007669"/>
    <property type="project" value="TreeGrafter"/>
</dbReference>
<feature type="signal peptide" evidence="4">
    <location>
        <begin position="1"/>
        <end position="19"/>
    </location>
</feature>
<dbReference type="Pfam" id="PF00496">
    <property type="entry name" value="SBP_bac_5"/>
    <property type="match status" value="2"/>
</dbReference>
<dbReference type="GO" id="GO:1904680">
    <property type="term" value="F:peptide transmembrane transporter activity"/>
    <property type="evidence" value="ECO:0007669"/>
    <property type="project" value="TreeGrafter"/>
</dbReference>
<dbReference type="PANTHER" id="PTHR30290:SF9">
    <property type="entry name" value="OLIGOPEPTIDE-BINDING PROTEIN APPA"/>
    <property type="match status" value="1"/>
</dbReference>
<proteinExistence type="inferred from homology"/>
<dbReference type="GO" id="GO:0043190">
    <property type="term" value="C:ATP-binding cassette (ABC) transporter complex"/>
    <property type="evidence" value="ECO:0007669"/>
    <property type="project" value="InterPro"/>
</dbReference>
<dbReference type="PANTHER" id="PTHR30290">
    <property type="entry name" value="PERIPLASMIC BINDING COMPONENT OF ABC TRANSPORTER"/>
    <property type="match status" value="1"/>
</dbReference>
<dbReference type="Gene3D" id="3.90.76.10">
    <property type="entry name" value="Dipeptide-binding Protein, Domain 1"/>
    <property type="match status" value="2"/>
</dbReference>
<dbReference type="PROSITE" id="PS51257">
    <property type="entry name" value="PROKAR_LIPOPROTEIN"/>
    <property type="match status" value="1"/>
</dbReference>
<dbReference type="Proteomes" id="UP000095594">
    <property type="component" value="Unassembled WGS sequence"/>
</dbReference>
<evidence type="ECO:0000256" key="4">
    <source>
        <dbReference type="SAM" id="SignalP"/>
    </source>
</evidence>
<evidence type="ECO:0000256" key="2">
    <source>
        <dbReference type="ARBA" id="ARBA00022448"/>
    </source>
</evidence>
<dbReference type="Gene3D" id="3.40.190.10">
    <property type="entry name" value="Periplasmic binding protein-like II"/>
    <property type="match status" value="2"/>
</dbReference>
<dbReference type="RefSeq" id="WP_055265161.1">
    <property type="nucleotide sequence ID" value="NZ_CABIXQ010000008.1"/>
</dbReference>
<dbReference type="OrthoDB" id="9772924at2"/>
<accession>A0A174EIU7</accession>
<dbReference type="GO" id="GO:0042597">
    <property type="term" value="C:periplasmic space"/>
    <property type="evidence" value="ECO:0007669"/>
    <property type="project" value="UniProtKB-ARBA"/>
</dbReference>
<keyword evidence="2" id="KW-0813">Transport</keyword>
<feature type="domain" description="Solute-binding protein family 5" evidence="5">
    <location>
        <begin position="105"/>
        <end position="173"/>
    </location>
</feature>
<evidence type="ECO:0000256" key="3">
    <source>
        <dbReference type="ARBA" id="ARBA00022729"/>
    </source>
</evidence>
<evidence type="ECO:0000259" key="5">
    <source>
        <dbReference type="Pfam" id="PF00496"/>
    </source>
</evidence>
<dbReference type="SUPFAM" id="SSF53850">
    <property type="entry name" value="Periplasmic binding protein-like II"/>
    <property type="match status" value="1"/>
</dbReference>
<evidence type="ECO:0000313" key="7">
    <source>
        <dbReference type="Proteomes" id="UP000095594"/>
    </source>
</evidence>
<protein>
    <submittedName>
        <fullName evidence="6">Extracellular solute-binding protein</fullName>
    </submittedName>
</protein>
<dbReference type="AlphaFoldDB" id="A0A174EIU7"/>
<feature type="domain" description="Solute-binding protein family 5" evidence="5">
    <location>
        <begin position="265"/>
        <end position="569"/>
    </location>
</feature>
<reference evidence="6 7" key="1">
    <citation type="submission" date="2015-09" db="EMBL/GenBank/DDBJ databases">
        <authorList>
            <consortium name="Pathogen Informatics"/>
        </authorList>
    </citation>
    <scope>NUCLEOTIDE SEQUENCE [LARGE SCALE GENOMIC DNA]</scope>
    <source>
        <strain evidence="6 7">2789STDY5834856</strain>
    </source>
</reference>
<dbReference type="InterPro" id="IPR030678">
    <property type="entry name" value="Peptide/Ni-bd"/>
</dbReference>
<feature type="chain" id="PRO_5039561136" evidence="4">
    <location>
        <begin position="20"/>
        <end position="671"/>
    </location>
</feature>
<dbReference type="InterPro" id="IPR000914">
    <property type="entry name" value="SBP_5_dom"/>
</dbReference>
<dbReference type="CDD" id="cd00995">
    <property type="entry name" value="PBP2_NikA_DppA_OppA_like"/>
    <property type="match status" value="1"/>
</dbReference>
<dbReference type="InterPro" id="IPR039424">
    <property type="entry name" value="SBP_5"/>
</dbReference>
<dbReference type="EMBL" id="CYZX01000008">
    <property type="protein sequence ID" value="CUO37673.1"/>
    <property type="molecule type" value="Genomic_DNA"/>
</dbReference>
<name>A0A174EIU7_9CLOT</name>
<keyword evidence="3 4" id="KW-0732">Signal</keyword>
<gene>
    <name evidence="6" type="primary">appA_3</name>
    <name evidence="6" type="ORF">ERS852471_01462</name>
</gene>
<comment type="similarity">
    <text evidence="1">Belongs to the bacterial solute-binding protein 5 family.</text>
</comment>
<evidence type="ECO:0000256" key="1">
    <source>
        <dbReference type="ARBA" id="ARBA00005695"/>
    </source>
</evidence>
<sequence>MKRRLLAALLSATMLLSVAGCGNKATDNNGDSSNGGNSSNNTLVIGTQSFNGVFNPFFYNTAYDAQAFETIFTSVCETNENNELVEKGGSITSEEVKAEDGSVQTLYTIKLKEGMTFHDGEPVTIDDLIFAYYVYADPTYDGMASFVNSLDIVGMKEYYYDDANYSSKVAEIEAKAEETAGTEDGFIQYLVESNCEGWYAGDPNGDVGDGRTFVQYLTDEGYDAASVASNSDEFLKLLAKCEYEKYADGYDAVTWWTSKLSEDYINEGLADGIDVETITGIEKVDDLTCTVLVNGINISGDRQLALQPLTPEHYYGEGFTKGDLSGVKSKNDAPMGSGPFKWVGYNNNVVSVTRFDDYFLGTPKIENIKYQVVDEEQKVNAVISGDIDITDPSASLEIMEELEANEIAYSLIGYPGYGYIAISAKRVPDLKVREGLMHLMTREQAIATYYGELAEVIERPMTPTLAEYPTDAKEYWGYDKEKALECFKEAGYEQVNGKLVKDGKQLSVEVGIGSASSHPSTPILTQMKADMEELGAELIISDLDFSILTNRQQNDDIDMWVMAWGNSTDCDLTQIFGSEFTKAGGSNRTWVQDPEIDALLKQVMQTLDLEERKELVAKELDKIMSWATYMPVYQRKNLWIYNPDTVNVDTIPENTSTYYNYVNEIHLLELN</sequence>
<organism evidence="6 7">
    <name type="scientific">Clostridium disporicum</name>
    <dbReference type="NCBI Taxonomy" id="84024"/>
    <lineage>
        <taxon>Bacteria</taxon>
        <taxon>Bacillati</taxon>
        <taxon>Bacillota</taxon>
        <taxon>Clostridia</taxon>
        <taxon>Eubacteriales</taxon>
        <taxon>Clostridiaceae</taxon>
        <taxon>Clostridium</taxon>
    </lineage>
</organism>
<dbReference type="Gene3D" id="3.10.105.10">
    <property type="entry name" value="Dipeptide-binding Protein, Domain 3"/>
    <property type="match status" value="1"/>
</dbReference>
<evidence type="ECO:0000313" key="6">
    <source>
        <dbReference type="EMBL" id="CUO37673.1"/>
    </source>
</evidence>